<dbReference type="GO" id="GO:0005524">
    <property type="term" value="F:ATP binding"/>
    <property type="evidence" value="ECO:0007669"/>
    <property type="project" value="UniProtKB-UniRule"/>
</dbReference>
<protein>
    <recommendedName>
        <fullName evidence="8">Protein nucleotidyltransferase YdiU</fullName>
        <ecNumber evidence="8">2.7.7.-</ecNumber>
    </recommendedName>
    <alternativeName>
        <fullName evidence="8">Protein adenylyltransferase YdiU</fullName>
        <ecNumber evidence="8">2.7.7.108</ecNumber>
    </alternativeName>
    <alternativeName>
        <fullName evidence="8">Protein uridylyltransferase YdiU</fullName>
        <ecNumber evidence="8">2.7.7.-</ecNumber>
    </alternativeName>
</protein>
<feature type="binding site" evidence="8">
    <location>
        <position position="263"/>
    </location>
    <ligand>
        <name>Mg(2+)</name>
        <dbReference type="ChEBI" id="CHEBI:18420"/>
    </ligand>
</feature>
<comment type="function">
    <text evidence="8">Nucleotidyltransferase involved in the post-translational modification of proteins. It can catalyze the addition of adenosine monophosphate (AMP) or uridine monophosphate (UMP) to a protein, resulting in modifications known as AMPylation and UMPylation.</text>
</comment>
<dbReference type="Pfam" id="PF02696">
    <property type="entry name" value="SelO"/>
    <property type="match status" value="1"/>
</dbReference>
<accession>D5BR47</accession>
<feature type="binding site" evidence="8">
    <location>
        <position position="94"/>
    </location>
    <ligand>
        <name>ATP</name>
        <dbReference type="ChEBI" id="CHEBI:30616"/>
    </ligand>
</feature>
<keyword evidence="4 8" id="KW-0479">Metal-binding</keyword>
<feature type="binding site" evidence="8">
    <location>
        <position position="126"/>
    </location>
    <ligand>
        <name>ATP</name>
        <dbReference type="ChEBI" id="CHEBI:30616"/>
    </ligand>
</feature>
<keyword evidence="7 8" id="KW-0460">Magnesium</keyword>
<dbReference type="eggNOG" id="COG0397">
    <property type="taxonomic scope" value="Bacteria"/>
</dbReference>
<dbReference type="AlphaFoldDB" id="D5BR47"/>
<dbReference type="GO" id="GO:0070733">
    <property type="term" value="F:AMPylase activity"/>
    <property type="evidence" value="ECO:0007669"/>
    <property type="project" value="UniProtKB-EC"/>
</dbReference>
<dbReference type="GO" id="GO:0016829">
    <property type="term" value="F:lyase activity"/>
    <property type="evidence" value="ECO:0007669"/>
    <property type="project" value="UniProtKB-KW"/>
</dbReference>
<sequence length="470" mass="51834">MTNSAFTFDPQTIHTALDERFYRVVKPATFPDHIIRYRNQDAASSIGLADLSDTAWCDHFGRFVPFEGSFQAPLALCYHGHQFGHYNPELGDGRGFLFAQARAADGRLLDMGTKGSGTTPFSRSADGRLTLKGAVREILATEMLQALGVTTSKTLSVIETGEALTRHDEPSPTRSAVMVRLSHSHIRIGSFQRLSFMDDADGIETLTRHVVRHYYADDPALDPAADFDQLVPLFLEKVATSIATTAGQWLAAGFVHGVLNTDNFNITGESFDYGPWRFLPHFDPGLVAAYFDETGRYAYGRQADAALWAVCRLADCFVRFVAKDVIEDRLRGFFADMEASLARQLQWRLGVTLDDQTQAPTLCRHLFTAAKASKLGFDQIFHDLYGGSDRVGSYATDDWKPVLDTLAASTPIHVMAHPHFARADAVSMTIDEVEAIWAPIAEADDWSALTRKLDDIKSLRAALAGADTST</sequence>
<comment type="catalytic activity">
    <reaction evidence="8">
        <text>L-histidyl-[protein] + UTP = N(tele)-(5'-uridylyl)-L-histidyl-[protein] + diphosphate</text>
        <dbReference type="Rhea" id="RHEA:83891"/>
        <dbReference type="Rhea" id="RHEA-COMP:9745"/>
        <dbReference type="Rhea" id="RHEA-COMP:20239"/>
        <dbReference type="ChEBI" id="CHEBI:29979"/>
        <dbReference type="ChEBI" id="CHEBI:33019"/>
        <dbReference type="ChEBI" id="CHEBI:46398"/>
        <dbReference type="ChEBI" id="CHEBI:233474"/>
    </reaction>
</comment>
<feature type="active site" description="Proton acceptor" evidence="8">
    <location>
        <position position="262"/>
    </location>
</feature>
<feature type="binding site" evidence="8">
    <location>
        <position position="187"/>
    </location>
    <ligand>
        <name>ATP</name>
        <dbReference type="ChEBI" id="CHEBI:30616"/>
    </ligand>
</feature>
<feature type="binding site" evidence="8">
    <location>
        <position position="93"/>
    </location>
    <ligand>
        <name>ATP</name>
        <dbReference type="ChEBI" id="CHEBI:30616"/>
    </ligand>
</feature>
<comment type="catalytic activity">
    <reaction evidence="8">
        <text>L-seryl-[protein] + UTP = O-(5'-uridylyl)-L-seryl-[protein] + diphosphate</text>
        <dbReference type="Rhea" id="RHEA:64604"/>
        <dbReference type="Rhea" id="RHEA-COMP:9863"/>
        <dbReference type="Rhea" id="RHEA-COMP:16635"/>
        <dbReference type="ChEBI" id="CHEBI:29999"/>
        <dbReference type="ChEBI" id="CHEBI:33019"/>
        <dbReference type="ChEBI" id="CHEBI:46398"/>
        <dbReference type="ChEBI" id="CHEBI:156051"/>
    </reaction>
</comment>
<comment type="catalytic activity">
    <reaction evidence="8">
        <text>L-tyrosyl-[protein] + ATP = O-(5'-adenylyl)-L-tyrosyl-[protein] + diphosphate</text>
        <dbReference type="Rhea" id="RHEA:54288"/>
        <dbReference type="Rhea" id="RHEA-COMP:10136"/>
        <dbReference type="Rhea" id="RHEA-COMP:13846"/>
        <dbReference type="ChEBI" id="CHEBI:30616"/>
        <dbReference type="ChEBI" id="CHEBI:33019"/>
        <dbReference type="ChEBI" id="CHEBI:46858"/>
        <dbReference type="ChEBI" id="CHEBI:83624"/>
        <dbReference type="EC" id="2.7.7.108"/>
    </reaction>
</comment>
<organism evidence="9 10">
    <name type="scientific">Puniceispirillum marinum (strain IMCC1322)</name>
    <dbReference type="NCBI Taxonomy" id="488538"/>
    <lineage>
        <taxon>Bacteria</taxon>
        <taxon>Pseudomonadati</taxon>
        <taxon>Pseudomonadota</taxon>
        <taxon>Alphaproteobacteria</taxon>
        <taxon>Candidatus Puniceispirillales</taxon>
        <taxon>Candidatus Puniceispirillaceae</taxon>
        <taxon>Candidatus Puniceispirillum</taxon>
    </lineage>
</organism>
<evidence type="ECO:0000256" key="2">
    <source>
        <dbReference type="ARBA" id="ARBA00022679"/>
    </source>
</evidence>
<dbReference type="GO" id="GO:0030145">
    <property type="term" value="F:manganese ion binding"/>
    <property type="evidence" value="ECO:0007669"/>
    <property type="project" value="UniProtKB-UniRule"/>
</dbReference>
<keyword evidence="9" id="KW-0456">Lyase</keyword>
<comment type="cofactor">
    <cofactor evidence="8">
        <name>Mg(2+)</name>
        <dbReference type="ChEBI" id="CHEBI:18420"/>
    </cofactor>
    <cofactor evidence="8">
        <name>Mn(2+)</name>
        <dbReference type="ChEBI" id="CHEBI:29035"/>
    </cofactor>
</comment>
<evidence type="ECO:0000256" key="4">
    <source>
        <dbReference type="ARBA" id="ARBA00022723"/>
    </source>
</evidence>
<dbReference type="EC" id="2.7.7.-" evidence="8"/>
<comment type="catalytic activity">
    <reaction evidence="8">
        <text>L-threonyl-[protein] + ATP = 3-O-(5'-adenylyl)-L-threonyl-[protein] + diphosphate</text>
        <dbReference type="Rhea" id="RHEA:54292"/>
        <dbReference type="Rhea" id="RHEA-COMP:11060"/>
        <dbReference type="Rhea" id="RHEA-COMP:13847"/>
        <dbReference type="ChEBI" id="CHEBI:30013"/>
        <dbReference type="ChEBI" id="CHEBI:30616"/>
        <dbReference type="ChEBI" id="CHEBI:33019"/>
        <dbReference type="ChEBI" id="CHEBI:138113"/>
        <dbReference type="EC" id="2.7.7.108"/>
    </reaction>
</comment>
<keyword evidence="3 8" id="KW-0548">Nucleotidyltransferase</keyword>
<comment type="catalytic activity">
    <reaction evidence="8">
        <text>L-tyrosyl-[protein] + UTP = O-(5'-uridylyl)-L-tyrosyl-[protein] + diphosphate</text>
        <dbReference type="Rhea" id="RHEA:83887"/>
        <dbReference type="Rhea" id="RHEA-COMP:10136"/>
        <dbReference type="Rhea" id="RHEA-COMP:20238"/>
        <dbReference type="ChEBI" id="CHEBI:33019"/>
        <dbReference type="ChEBI" id="CHEBI:46398"/>
        <dbReference type="ChEBI" id="CHEBI:46858"/>
        <dbReference type="ChEBI" id="CHEBI:90602"/>
    </reaction>
</comment>
<dbReference type="PANTHER" id="PTHR32057:SF14">
    <property type="entry name" value="PROTEIN ADENYLYLTRANSFERASE SELO, MITOCHONDRIAL"/>
    <property type="match status" value="1"/>
</dbReference>
<evidence type="ECO:0000256" key="6">
    <source>
        <dbReference type="ARBA" id="ARBA00022840"/>
    </source>
</evidence>
<dbReference type="InterPro" id="IPR003846">
    <property type="entry name" value="SelO"/>
</dbReference>
<dbReference type="STRING" id="488538.SAR116_2540"/>
<feature type="binding site" evidence="8">
    <location>
        <position position="272"/>
    </location>
    <ligand>
        <name>ATP</name>
        <dbReference type="ChEBI" id="CHEBI:30616"/>
    </ligand>
</feature>
<feature type="binding site" evidence="8">
    <location>
        <position position="127"/>
    </location>
    <ligand>
        <name>ATP</name>
        <dbReference type="ChEBI" id="CHEBI:30616"/>
    </ligand>
</feature>
<keyword evidence="6 8" id="KW-0067">ATP-binding</keyword>
<evidence type="ECO:0000256" key="8">
    <source>
        <dbReference type="HAMAP-Rule" id="MF_00692"/>
    </source>
</evidence>
<evidence type="ECO:0000313" key="10">
    <source>
        <dbReference type="Proteomes" id="UP000007460"/>
    </source>
</evidence>
<dbReference type="OrthoDB" id="9776281at2"/>
<keyword evidence="10" id="KW-1185">Reference proteome</keyword>
<evidence type="ECO:0000256" key="3">
    <source>
        <dbReference type="ARBA" id="ARBA00022695"/>
    </source>
</evidence>
<dbReference type="HAMAP" id="MF_00692">
    <property type="entry name" value="SelO"/>
    <property type="match status" value="1"/>
</dbReference>
<dbReference type="GO" id="GO:0000287">
    <property type="term" value="F:magnesium ion binding"/>
    <property type="evidence" value="ECO:0007669"/>
    <property type="project" value="UniProtKB-UniRule"/>
</dbReference>
<dbReference type="PANTHER" id="PTHR32057">
    <property type="entry name" value="PROTEIN ADENYLYLTRANSFERASE SELO, MITOCHONDRIAL"/>
    <property type="match status" value="1"/>
</dbReference>
<dbReference type="RefSeq" id="WP_013047409.1">
    <property type="nucleotide sequence ID" value="NC_014010.1"/>
</dbReference>
<feature type="binding site" evidence="8">
    <location>
        <position position="180"/>
    </location>
    <ligand>
        <name>ATP</name>
        <dbReference type="ChEBI" id="CHEBI:30616"/>
    </ligand>
</feature>
<proteinExistence type="inferred from homology"/>
<feature type="binding site" evidence="8">
    <location>
        <position position="91"/>
    </location>
    <ligand>
        <name>ATP</name>
        <dbReference type="ChEBI" id="CHEBI:30616"/>
    </ligand>
</feature>
<keyword evidence="8" id="KW-0464">Manganese</keyword>
<reference evidence="9 10" key="1">
    <citation type="journal article" date="2010" name="J. Bacteriol.">
        <title>Complete genome sequence of "Candidatus Puniceispirillum marinum" IMCC1322, a representative of the SAR116 clade in the Alphaproteobacteria.</title>
        <authorList>
            <person name="Oh H.M."/>
            <person name="Kwon K.K."/>
            <person name="Kang I."/>
            <person name="Kang S.G."/>
            <person name="Lee J.H."/>
            <person name="Kim S.J."/>
            <person name="Cho J.C."/>
        </authorList>
    </citation>
    <scope>NUCLEOTIDE SEQUENCE [LARGE SCALE GENOMIC DNA]</scope>
    <source>
        <strain evidence="9 10">IMCC1322</strain>
    </source>
</reference>
<dbReference type="HOGENOM" id="CLU_010245_0_0_5"/>
<name>D5BR47_PUNMI</name>
<keyword evidence="5 8" id="KW-0547">Nucleotide-binding</keyword>
<gene>
    <name evidence="8" type="primary">ydiU</name>
    <name evidence="8" type="synonym">selO</name>
    <name evidence="9" type="ordered locus">SAR116_2540</name>
</gene>
<evidence type="ECO:0000313" key="9">
    <source>
        <dbReference type="EMBL" id="ADE40783.1"/>
    </source>
</evidence>
<dbReference type="KEGG" id="apb:SAR116_2540"/>
<evidence type="ECO:0000256" key="1">
    <source>
        <dbReference type="ARBA" id="ARBA00009747"/>
    </source>
</evidence>
<feature type="binding site" evidence="8">
    <location>
        <position position="114"/>
    </location>
    <ligand>
        <name>ATP</name>
        <dbReference type="ChEBI" id="CHEBI:30616"/>
    </ligand>
</feature>
<evidence type="ECO:0000256" key="5">
    <source>
        <dbReference type="ARBA" id="ARBA00022741"/>
    </source>
</evidence>
<comment type="similarity">
    <text evidence="1 8">Belongs to the SELO family.</text>
</comment>
<evidence type="ECO:0000256" key="7">
    <source>
        <dbReference type="ARBA" id="ARBA00022842"/>
    </source>
</evidence>
<dbReference type="NCBIfam" id="NF000658">
    <property type="entry name" value="PRK00029.1"/>
    <property type="match status" value="1"/>
</dbReference>
<dbReference type="EC" id="2.7.7.108" evidence="8"/>
<feature type="binding site" evidence="8">
    <location>
        <position position="272"/>
    </location>
    <ligand>
        <name>Mg(2+)</name>
        <dbReference type="ChEBI" id="CHEBI:18420"/>
    </ligand>
</feature>
<comment type="catalytic activity">
    <reaction evidence="8">
        <text>L-seryl-[protein] + ATP = 3-O-(5'-adenylyl)-L-seryl-[protein] + diphosphate</text>
        <dbReference type="Rhea" id="RHEA:58120"/>
        <dbReference type="Rhea" id="RHEA-COMP:9863"/>
        <dbReference type="Rhea" id="RHEA-COMP:15073"/>
        <dbReference type="ChEBI" id="CHEBI:29999"/>
        <dbReference type="ChEBI" id="CHEBI:30616"/>
        <dbReference type="ChEBI" id="CHEBI:33019"/>
        <dbReference type="ChEBI" id="CHEBI:142516"/>
        <dbReference type="EC" id="2.7.7.108"/>
    </reaction>
</comment>
<keyword evidence="2 8" id="KW-0808">Transferase</keyword>
<dbReference type="EMBL" id="CP001751">
    <property type="protein sequence ID" value="ADE40783.1"/>
    <property type="molecule type" value="Genomic_DNA"/>
</dbReference>
<dbReference type="Proteomes" id="UP000007460">
    <property type="component" value="Chromosome"/>
</dbReference>